<evidence type="ECO:0000313" key="8">
    <source>
        <dbReference type="Proteomes" id="UP000826656"/>
    </source>
</evidence>
<accession>A0ABQ7WJL9</accession>
<organism evidence="7 8">
    <name type="scientific">Solanum tuberosum</name>
    <name type="common">Potato</name>
    <dbReference type="NCBI Taxonomy" id="4113"/>
    <lineage>
        <taxon>Eukaryota</taxon>
        <taxon>Viridiplantae</taxon>
        <taxon>Streptophyta</taxon>
        <taxon>Embryophyta</taxon>
        <taxon>Tracheophyta</taxon>
        <taxon>Spermatophyta</taxon>
        <taxon>Magnoliopsida</taxon>
        <taxon>eudicotyledons</taxon>
        <taxon>Gunneridae</taxon>
        <taxon>Pentapetalae</taxon>
        <taxon>asterids</taxon>
        <taxon>lamiids</taxon>
        <taxon>Solanales</taxon>
        <taxon>Solanaceae</taxon>
        <taxon>Solanoideae</taxon>
        <taxon>Solaneae</taxon>
        <taxon>Solanum</taxon>
    </lineage>
</organism>
<keyword evidence="2" id="KW-0863">Zinc-finger</keyword>
<keyword evidence="5" id="KW-0804">Transcription</keyword>
<keyword evidence="3" id="KW-0862">Zinc</keyword>
<evidence type="ECO:0000256" key="2">
    <source>
        <dbReference type="ARBA" id="ARBA00022771"/>
    </source>
</evidence>
<gene>
    <name evidence="7" type="ORF">KY290_000538</name>
</gene>
<name>A0ABQ7WJL9_SOLTU</name>
<dbReference type="EMBL" id="JAIVGD010000001">
    <property type="protein sequence ID" value="KAH0780940.1"/>
    <property type="molecule type" value="Genomic_DNA"/>
</dbReference>
<dbReference type="PANTHER" id="PTHR33304">
    <property type="match status" value="1"/>
</dbReference>
<comment type="caution">
    <text evidence="7">The sequence shown here is derived from an EMBL/GenBank/DDBJ whole genome shotgun (WGS) entry which is preliminary data.</text>
</comment>
<keyword evidence="4" id="KW-0805">Transcription regulation</keyword>
<dbReference type="InterPro" id="IPR049914">
    <property type="entry name" value="PHD1-3/5-6"/>
</dbReference>
<proteinExistence type="predicted"/>
<evidence type="ECO:0000313" key="7">
    <source>
        <dbReference type="EMBL" id="KAH0780940.1"/>
    </source>
</evidence>
<evidence type="ECO:0000256" key="3">
    <source>
        <dbReference type="ARBA" id="ARBA00022833"/>
    </source>
</evidence>
<dbReference type="Proteomes" id="UP000826656">
    <property type="component" value="Unassembled WGS sequence"/>
</dbReference>
<dbReference type="PANTHER" id="PTHR33304:SF41">
    <property type="entry name" value="ZINC FINGER PHD-TYPE DOMAIN-CONTAINING PROTEIN"/>
    <property type="match status" value="1"/>
</dbReference>
<keyword evidence="1" id="KW-0479">Metal-binding</keyword>
<dbReference type="InterPro" id="IPR056280">
    <property type="entry name" value="AIPP2-like_SPOC"/>
</dbReference>
<evidence type="ECO:0000256" key="4">
    <source>
        <dbReference type="ARBA" id="ARBA00023015"/>
    </source>
</evidence>
<evidence type="ECO:0000256" key="5">
    <source>
        <dbReference type="ARBA" id="ARBA00023163"/>
    </source>
</evidence>
<keyword evidence="8" id="KW-1185">Reference proteome</keyword>
<dbReference type="Pfam" id="PF23121">
    <property type="entry name" value="SPOC_AIPP2"/>
    <property type="match status" value="1"/>
</dbReference>
<protein>
    <recommendedName>
        <fullName evidence="6">AIPP2-like SPOC-like domain-containing protein</fullName>
    </recommendedName>
</protein>
<feature type="domain" description="AIPP2-like SPOC-like" evidence="6">
    <location>
        <begin position="14"/>
        <end position="93"/>
    </location>
</feature>
<evidence type="ECO:0000256" key="1">
    <source>
        <dbReference type="ARBA" id="ARBA00022723"/>
    </source>
</evidence>
<reference evidence="7 8" key="1">
    <citation type="journal article" date="2021" name="bioRxiv">
        <title>Chromosome-scale and haplotype-resolved genome assembly of a tetraploid potato cultivar.</title>
        <authorList>
            <person name="Sun H."/>
            <person name="Jiao W.-B."/>
            <person name="Krause K."/>
            <person name="Campoy J.A."/>
            <person name="Goel M."/>
            <person name="Folz-Donahue K."/>
            <person name="Kukat C."/>
            <person name="Huettel B."/>
            <person name="Schneeberger K."/>
        </authorList>
    </citation>
    <scope>NUCLEOTIDE SEQUENCE [LARGE SCALE GENOMIC DNA]</scope>
    <source>
        <strain evidence="7">SolTubOtavaFocal</strain>
        <tissue evidence="7">Leaves</tissue>
    </source>
</reference>
<sequence length="227" mass="25797">MLIYLFCWGTSKPGSFDILGSFEFVPGMLNSCIQGHPSSRVRRKVYEFSGLFPDTIKFELDCRGNIWESLFNNHILGKEDIGLYFFASEKERKWYFFPSCISKSKTIISAFITLQKNHTTIEIHYDKYLFEVFRCLPSGQETSVCACVSKRWLILLRNIPKDDIEKSNGYLARSLVNRKSTDVRLTAIAIGTANRGGLAKLSIQGNNICRGVTDICLKDIARGCHLN</sequence>
<evidence type="ECO:0000259" key="6">
    <source>
        <dbReference type="Pfam" id="PF23121"/>
    </source>
</evidence>